<comment type="caution">
    <text evidence="2">The sequence shown here is derived from an EMBL/GenBank/DDBJ whole genome shotgun (WGS) entry which is preliminary data.</text>
</comment>
<keyword evidence="1" id="KW-1133">Transmembrane helix</keyword>
<dbReference type="Proteomes" id="UP001223072">
    <property type="component" value="Unassembled WGS sequence"/>
</dbReference>
<dbReference type="Gene3D" id="3.30.70.250">
    <property type="entry name" value="Malonyl-CoA ACP transacylase, ACP-binding"/>
    <property type="match status" value="1"/>
</dbReference>
<keyword evidence="1" id="KW-0472">Membrane</keyword>
<dbReference type="RefSeq" id="WP_307626697.1">
    <property type="nucleotide sequence ID" value="NZ_JAUSZS010000003.1"/>
</dbReference>
<keyword evidence="1" id="KW-0812">Transmembrane</keyword>
<dbReference type="SUPFAM" id="SSF52151">
    <property type="entry name" value="FabD/lysophospholipase-like"/>
    <property type="match status" value="1"/>
</dbReference>
<dbReference type="InterPro" id="IPR050858">
    <property type="entry name" value="Mal-CoA-ACP_Trans/PKS_FabD"/>
</dbReference>
<dbReference type="PANTHER" id="PTHR42681">
    <property type="entry name" value="MALONYL-COA-ACYL CARRIER PROTEIN TRANSACYLASE, MITOCHONDRIAL"/>
    <property type="match status" value="1"/>
</dbReference>
<keyword evidence="3" id="KW-1185">Reference proteome</keyword>
<dbReference type="InterPro" id="IPR001227">
    <property type="entry name" value="Ac_transferase_dom_sf"/>
</dbReference>
<organism evidence="2 3">
    <name type="scientific">Streptomyces turgidiscabies</name>
    <dbReference type="NCBI Taxonomy" id="85558"/>
    <lineage>
        <taxon>Bacteria</taxon>
        <taxon>Bacillati</taxon>
        <taxon>Actinomycetota</taxon>
        <taxon>Actinomycetes</taxon>
        <taxon>Kitasatosporales</taxon>
        <taxon>Streptomycetaceae</taxon>
        <taxon>Streptomyces</taxon>
    </lineage>
</organism>
<gene>
    <name evidence="2" type="ORF">QFZ49_002764</name>
</gene>
<sequence length="304" mass="33641">MTAAGTYIFPSQVFLDLDLRKRALESEAMQIMLDLGSDTLSMDFRAILRDGTEEEANDPRFRRPLINLMGVAGYREELRRRDMRPVCVTGISLGFLSAATAVGWVSLEDMVRMANTMASIEMDVFGATDYASVFFYNCDHVRLFDELRAQRLDSLLHLSAVVSGNQFIAACRRSDIAAIKPAAMKAGALFKVIPHSFPGHCGLMDEVQTIFAREWRFHDPQSNPTVPLVSINDCRPHASAASIWKLAVEQYTTVLDWRGVLGYLEGLGLDTHVVLEPSEFVLKSIQLDPGCGLRPETGGLVPGV</sequence>
<dbReference type="PANTHER" id="PTHR42681:SF6">
    <property type="entry name" value="BLL0263 PROTEIN"/>
    <property type="match status" value="1"/>
</dbReference>
<reference evidence="2 3" key="1">
    <citation type="submission" date="2023-07" db="EMBL/GenBank/DDBJ databases">
        <title>Comparative genomics of wheat-associated soil bacteria to identify genetic determinants of phenazine resistance.</title>
        <authorList>
            <person name="Mouncey N."/>
        </authorList>
    </citation>
    <scope>NUCLEOTIDE SEQUENCE [LARGE SCALE GENOMIC DNA]</scope>
    <source>
        <strain evidence="2 3">W2I16</strain>
    </source>
</reference>
<dbReference type="EMBL" id="JAUSZS010000003">
    <property type="protein sequence ID" value="MDQ0932834.1"/>
    <property type="molecule type" value="Genomic_DNA"/>
</dbReference>
<evidence type="ECO:0000256" key="1">
    <source>
        <dbReference type="SAM" id="Phobius"/>
    </source>
</evidence>
<name>A0ABU0RLJ3_9ACTN</name>
<dbReference type="Gene3D" id="3.40.366.10">
    <property type="entry name" value="Malonyl-Coenzyme A Acyl Carrier Protein, domain 2"/>
    <property type="match status" value="1"/>
</dbReference>
<proteinExistence type="predicted"/>
<accession>A0ABU0RLJ3</accession>
<evidence type="ECO:0000313" key="3">
    <source>
        <dbReference type="Proteomes" id="UP001223072"/>
    </source>
</evidence>
<feature type="transmembrane region" description="Helical" evidence="1">
    <location>
        <begin position="85"/>
        <end position="107"/>
    </location>
</feature>
<dbReference type="InterPro" id="IPR016035">
    <property type="entry name" value="Acyl_Trfase/lysoPLipase"/>
</dbReference>
<evidence type="ECO:0000313" key="2">
    <source>
        <dbReference type="EMBL" id="MDQ0932834.1"/>
    </source>
</evidence>
<protein>
    <submittedName>
        <fullName evidence="2">Malonyl CoA-acyl carrier protein transacylase</fullName>
    </submittedName>
</protein>